<dbReference type="InterPro" id="IPR012337">
    <property type="entry name" value="RNaseH-like_sf"/>
</dbReference>
<evidence type="ECO:0000313" key="2">
    <source>
        <dbReference type="EMBL" id="GJN16365.1"/>
    </source>
</evidence>
<dbReference type="Gene3D" id="3.30.420.10">
    <property type="entry name" value="Ribonuclease H-like superfamily/Ribonuclease H"/>
    <property type="match status" value="1"/>
</dbReference>
<dbReference type="InterPro" id="IPR044730">
    <property type="entry name" value="RNase_H-like_dom_plant"/>
</dbReference>
<keyword evidence="3" id="KW-1185">Reference proteome</keyword>
<evidence type="ECO:0000313" key="3">
    <source>
        <dbReference type="Proteomes" id="UP001054889"/>
    </source>
</evidence>
<gene>
    <name evidence="2" type="primary">gb03348</name>
    <name evidence="2" type="ORF">PR202_gb03348</name>
</gene>
<organism evidence="2 3">
    <name type="scientific">Eleusine coracana subsp. coracana</name>
    <dbReference type="NCBI Taxonomy" id="191504"/>
    <lineage>
        <taxon>Eukaryota</taxon>
        <taxon>Viridiplantae</taxon>
        <taxon>Streptophyta</taxon>
        <taxon>Embryophyta</taxon>
        <taxon>Tracheophyta</taxon>
        <taxon>Spermatophyta</taxon>
        <taxon>Magnoliopsida</taxon>
        <taxon>Liliopsida</taxon>
        <taxon>Poales</taxon>
        <taxon>Poaceae</taxon>
        <taxon>PACMAD clade</taxon>
        <taxon>Chloridoideae</taxon>
        <taxon>Cynodonteae</taxon>
        <taxon>Eleusininae</taxon>
        <taxon>Eleusine</taxon>
    </lineage>
</organism>
<dbReference type="PANTHER" id="PTHR47723:SF24">
    <property type="entry name" value="RNASE H TYPE-1 DOMAIN-CONTAINING PROTEIN"/>
    <property type="match status" value="1"/>
</dbReference>
<dbReference type="InterPro" id="IPR002156">
    <property type="entry name" value="RNaseH_domain"/>
</dbReference>
<dbReference type="InterPro" id="IPR036397">
    <property type="entry name" value="RNaseH_sf"/>
</dbReference>
<comment type="caution">
    <text evidence="2">The sequence shown here is derived from an EMBL/GenBank/DDBJ whole genome shotgun (WGS) entry which is preliminary data.</text>
</comment>
<dbReference type="Pfam" id="PF13456">
    <property type="entry name" value="RVT_3"/>
    <property type="match status" value="1"/>
</dbReference>
<dbReference type="SUPFAM" id="SSF53098">
    <property type="entry name" value="Ribonuclease H-like"/>
    <property type="match status" value="1"/>
</dbReference>
<name>A0AAV5E1L1_ELECO</name>
<dbReference type="Proteomes" id="UP001054889">
    <property type="component" value="Unassembled WGS sequence"/>
</dbReference>
<dbReference type="PANTHER" id="PTHR47723">
    <property type="entry name" value="OS05G0353850 PROTEIN"/>
    <property type="match status" value="1"/>
</dbReference>
<sequence>MNIRLKSQIKWCRPEQGKIKINVDASFIRDTEQAGIGIIARDSQGQVIFSSGRVLFHCKDAEEAELLACREGLHLAIQWVAAPVILETDCLLVTNMLKARFGDRSSKAMMVRDVKELINELREVEILHCKRDQNRVSHLLARMACLDVFTIVICKRDLALHAAPEFVLSVIEADCNPIID</sequence>
<dbReference type="AlphaFoldDB" id="A0AAV5E1L1"/>
<reference evidence="2" key="1">
    <citation type="journal article" date="2018" name="DNA Res.">
        <title>Multiple hybrid de novo genome assembly of finger millet, an orphan allotetraploid crop.</title>
        <authorList>
            <person name="Hatakeyama M."/>
            <person name="Aluri S."/>
            <person name="Balachadran M.T."/>
            <person name="Sivarajan S.R."/>
            <person name="Patrignani A."/>
            <person name="Gruter S."/>
            <person name="Poveda L."/>
            <person name="Shimizu-Inatsugi R."/>
            <person name="Baeten J."/>
            <person name="Francoijs K.J."/>
            <person name="Nataraja K.N."/>
            <person name="Reddy Y.A.N."/>
            <person name="Phadnis S."/>
            <person name="Ravikumar R.L."/>
            <person name="Schlapbach R."/>
            <person name="Sreeman S.M."/>
            <person name="Shimizu K.K."/>
        </authorList>
    </citation>
    <scope>NUCLEOTIDE SEQUENCE</scope>
</reference>
<feature type="domain" description="RNase H type-1" evidence="1">
    <location>
        <begin position="22"/>
        <end position="144"/>
    </location>
</feature>
<dbReference type="EMBL" id="BQKI01000072">
    <property type="protein sequence ID" value="GJN16365.1"/>
    <property type="molecule type" value="Genomic_DNA"/>
</dbReference>
<dbReference type="GO" id="GO:0003676">
    <property type="term" value="F:nucleic acid binding"/>
    <property type="evidence" value="ECO:0007669"/>
    <property type="project" value="InterPro"/>
</dbReference>
<accession>A0AAV5E1L1</accession>
<protein>
    <recommendedName>
        <fullName evidence="1">RNase H type-1 domain-containing protein</fullName>
    </recommendedName>
</protein>
<dbReference type="CDD" id="cd06222">
    <property type="entry name" value="RNase_H_like"/>
    <property type="match status" value="1"/>
</dbReference>
<dbReference type="InterPro" id="IPR053151">
    <property type="entry name" value="RNase_H-like"/>
</dbReference>
<proteinExistence type="predicted"/>
<dbReference type="GO" id="GO:0004523">
    <property type="term" value="F:RNA-DNA hybrid ribonuclease activity"/>
    <property type="evidence" value="ECO:0007669"/>
    <property type="project" value="InterPro"/>
</dbReference>
<evidence type="ECO:0000259" key="1">
    <source>
        <dbReference type="Pfam" id="PF13456"/>
    </source>
</evidence>
<reference evidence="2" key="2">
    <citation type="submission" date="2021-12" db="EMBL/GenBank/DDBJ databases">
        <title>Resequencing data analysis of finger millet.</title>
        <authorList>
            <person name="Hatakeyama M."/>
            <person name="Aluri S."/>
            <person name="Balachadran M.T."/>
            <person name="Sivarajan S.R."/>
            <person name="Poveda L."/>
            <person name="Shimizu-Inatsugi R."/>
            <person name="Schlapbach R."/>
            <person name="Sreeman S.M."/>
            <person name="Shimizu K.K."/>
        </authorList>
    </citation>
    <scope>NUCLEOTIDE SEQUENCE</scope>
</reference>